<sequence length="307" mass="33938">MEEILDNVKVNFDEQALWTLNIALAFVMFGVALEIKPSDFKRILLEPKLLLTGILSQFIALPFLTFILVWIIRPIPSVALGMIMVAACPGGNISNFITHLAKGNSALSVSLTAFATLLAIFFTPLNLQFWGGLYEPTQLILQNVAIEPWQMVKLVALLLVVPLILGIICNTYFPIRSKKLSKFFKIASLLFFIVLIGLALGKNKLVFLEYVPYIFWLVLLHNCIALITGFSLSKLMGLNMEDTKSITIETGIQNSGLGLLLIFTFFEGLGGMALIAAFWGIWHLVSGLVLGSIWSRMGSTKKKVLNG</sequence>
<dbReference type="OrthoDB" id="9806785at2"/>
<reference evidence="6 7" key="1">
    <citation type="submission" date="2016-12" db="EMBL/GenBank/DDBJ databases">
        <authorList>
            <person name="Song W.-J."/>
            <person name="Kurnit D.M."/>
        </authorList>
    </citation>
    <scope>NUCLEOTIDE SEQUENCE [LARGE SCALE GENOMIC DNA]</scope>
    <source>
        <strain evidence="6 7">HSG9</strain>
    </source>
</reference>
<feature type="transmembrane region" description="Helical" evidence="5">
    <location>
        <begin position="151"/>
        <end position="171"/>
    </location>
</feature>
<protein>
    <submittedName>
        <fullName evidence="6">Symporter</fullName>
    </submittedName>
</protein>
<evidence type="ECO:0000313" key="7">
    <source>
        <dbReference type="Proteomes" id="UP000191680"/>
    </source>
</evidence>
<dbReference type="PANTHER" id="PTHR10361">
    <property type="entry name" value="SODIUM-BILE ACID COTRANSPORTER"/>
    <property type="match status" value="1"/>
</dbReference>
<dbReference type="EMBL" id="MTBC01000009">
    <property type="protein sequence ID" value="OQD42017.1"/>
    <property type="molecule type" value="Genomic_DNA"/>
</dbReference>
<evidence type="ECO:0000256" key="1">
    <source>
        <dbReference type="ARBA" id="ARBA00004141"/>
    </source>
</evidence>
<evidence type="ECO:0000256" key="5">
    <source>
        <dbReference type="SAM" id="Phobius"/>
    </source>
</evidence>
<dbReference type="Pfam" id="PF01758">
    <property type="entry name" value="SBF"/>
    <property type="match status" value="1"/>
</dbReference>
<keyword evidence="4 5" id="KW-0472">Membrane</keyword>
<dbReference type="GO" id="GO:0016020">
    <property type="term" value="C:membrane"/>
    <property type="evidence" value="ECO:0007669"/>
    <property type="project" value="UniProtKB-SubCell"/>
</dbReference>
<feature type="transmembrane region" description="Helical" evidence="5">
    <location>
        <begin position="272"/>
        <end position="294"/>
    </location>
</feature>
<evidence type="ECO:0000313" key="6">
    <source>
        <dbReference type="EMBL" id="OQD42017.1"/>
    </source>
</evidence>
<evidence type="ECO:0000256" key="2">
    <source>
        <dbReference type="ARBA" id="ARBA00022692"/>
    </source>
</evidence>
<dbReference type="InterPro" id="IPR038770">
    <property type="entry name" value="Na+/solute_symporter_sf"/>
</dbReference>
<feature type="transmembrane region" description="Helical" evidence="5">
    <location>
        <begin position="109"/>
        <end position="131"/>
    </location>
</feature>
<organism evidence="6 7">
    <name type="scientific">Croceivirga radicis</name>
    <dbReference type="NCBI Taxonomy" id="1929488"/>
    <lineage>
        <taxon>Bacteria</taxon>
        <taxon>Pseudomonadati</taxon>
        <taxon>Bacteroidota</taxon>
        <taxon>Flavobacteriia</taxon>
        <taxon>Flavobacteriales</taxon>
        <taxon>Flavobacteriaceae</taxon>
        <taxon>Croceivirga</taxon>
    </lineage>
</organism>
<dbReference type="Gene3D" id="1.20.1530.20">
    <property type="match status" value="1"/>
</dbReference>
<gene>
    <name evidence="6" type="ORF">BUL40_12975</name>
</gene>
<dbReference type="RefSeq" id="WP_080319596.1">
    <property type="nucleotide sequence ID" value="NZ_MTBC01000009.1"/>
</dbReference>
<dbReference type="InterPro" id="IPR002657">
    <property type="entry name" value="BilAc:Na_symport/Acr3"/>
</dbReference>
<feature type="transmembrane region" description="Helical" evidence="5">
    <location>
        <begin position="78"/>
        <end position="97"/>
    </location>
</feature>
<feature type="transmembrane region" description="Helical" evidence="5">
    <location>
        <begin position="49"/>
        <end position="72"/>
    </location>
</feature>
<feature type="transmembrane region" description="Helical" evidence="5">
    <location>
        <begin position="16"/>
        <end position="37"/>
    </location>
</feature>
<evidence type="ECO:0000256" key="4">
    <source>
        <dbReference type="ARBA" id="ARBA00023136"/>
    </source>
</evidence>
<feature type="transmembrane region" description="Helical" evidence="5">
    <location>
        <begin position="183"/>
        <end position="201"/>
    </location>
</feature>
<dbReference type="InterPro" id="IPR004710">
    <property type="entry name" value="Bilac:Na_transpt"/>
</dbReference>
<proteinExistence type="predicted"/>
<evidence type="ECO:0000256" key="3">
    <source>
        <dbReference type="ARBA" id="ARBA00022989"/>
    </source>
</evidence>
<name>A0A1V6LPR7_9FLAO</name>
<dbReference type="PANTHER" id="PTHR10361:SF28">
    <property type="entry name" value="P3 PROTEIN-RELATED"/>
    <property type="match status" value="1"/>
</dbReference>
<accession>A0A1V6LPR7</accession>
<comment type="subcellular location">
    <subcellularLocation>
        <location evidence="1">Membrane</location>
        <topology evidence="1">Multi-pass membrane protein</topology>
    </subcellularLocation>
</comment>
<comment type="caution">
    <text evidence="6">The sequence shown here is derived from an EMBL/GenBank/DDBJ whole genome shotgun (WGS) entry which is preliminary data.</text>
</comment>
<feature type="transmembrane region" description="Helical" evidence="5">
    <location>
        <begin position="245"/>
        <end position="266"/>
    </location>
</feature>
<feature type="transmembrane region" description="Helical" evidence="5">
    <location>
        <begin position="213"/>
        <end position="233"/>
    </location>
</feature>
<keyword evidence="7" id="KW-1185">Reference proteome</keyword>
<keyword evidence="2 5" id="KW-0812">Transmembrane</keyword>
<dbReference type="AlphaFoldDB" id="A0A1V6LPR7"/>
<keyword evidence="3 5" id="KW-1133">Transmembrane helix</keyword>
<dbReference type="Proteomes" id="UP000191680">
    <property type="component" value="Unassembled WGS sequence"/>
</dbReference>